<dbReference type="AlphaFoldDB" id="A0A1I8FAD0"/>
<reference evidence="3" key="1">
    <citation type="submission" date="2016-11" db="UniProtKB">
        <authorList>
            <consortium name="WormBaseParasite"/>
        </authorList>
    </citation>
    <scope>IDENTIFICATION</scope>
</reference>
<keyword evidence="2" id="KW-1185">Reference proteome</keyword>
<feature type="region of interest" description="Disordered" evidence="1">
    <location>
        <begin position="27"/>
        <end position="60"/>
    </location>
</feature>
<dbReference type="Proteomes" id="UP000095280">
    <property type="component" value="Unplaced"/>
</dbReference>
<accession>A0A1I8FAD0</accession>
<protein>
    <submittedName>
        <fullName evidence="3">Pericentrin</fullName>
    </submittedName>
</protein>
<proteinExistence type="predicted"/>
<feature type="compositionally biased region" description="Polar residues" evidence="1">
    <location>
        <begin position="35"/>
        <end position="46"/>
    </location>
</feature>
<dbReference type="WBParaSite" id="maker-unitig_26192-snap-gene-0.1-mRNA-1">
    <property type="protein sequence ID" value="maker-unitig_26192-snap-gene-0.1-mRNA-1"/>
    <property type="gene ID" value="maker-unitig_26192-snap-gene-0.1"/>
</dbReference>
<sequence length="122" mass="13670">SETLRHKRFGNDEIRRYRNLGTVPEVRTLGGLNRPTRQTAAYQPETTARGARTSPGLHARPEIPSHYACVLWTISRTRPDLPPGLVKDSPTSRQDAILLQLSTIRQGLLDKQKEIETSLSVS</sequence>
<evidence type="ECO:0000256" key="1">
    <source>
        <dbReference type="SAM" id="MobiDB-lite"/>
    </source>
</evidence>
<evidence type="ECO:0000313" key="2">
    <source>
        <dbReference type="Proteomes" id="UP000095280"/>
    </source>
</evidence>
<organism evidence="2 3">
    <name type="scientific">Macrostomum lignano</name>
    <dbReference type="NCBI Taxonomy" id="282301"/>
    <lineage>
        <taxon>Eukaryota</taxon>
        <taxon>Metazoa</taxon>
        <taxon>Spiralia</taxon>
        <taxon>Lophotrochozoa</taxon>
        <taxon>Platyhelminthes</taxon>
        <taxon>Rhabditophora</taxon>
        <taxon>Macrostomorpha</taxon>
        <taxon>Macrostomida</taxon>
        <taxon>Macrostomidae</taxon>
        <taxon>Macrostomum</taxon>
    </lineage>
</organism>
<name>A0A1I8FAD0_9PLAT</name>
<evidence type="ECO:0000313" key="3">
    <source>
        <dbReference type="WBParaSite" id="maker-unitig_26192-snap-gene-0.1-mRNA-1"/>
    </source>
</evidence>